<dbReference type="AlphaFoldDB" id="A0A0E9PN10"/>
<sequence>MAISPASPYRHVLSGISLCYGLITVFQYNLSLISFPDDAVCSLHKSRNIISHSYLQVLGFVLRW</sequence>
<feature type="transmembrane region" description="Helical" evidence="1">
    <location>
        <begin position="12"/>
        <end position="30"/>
    </location>
</feature>
<proteinExistence type="predicted"/>
<keyword evidence="1" id="KW-1133">Transmembrane helix</keyword>
<dbReference type="EMBL" id="GBXM01102698">
    <property type="protein sequence ID" value="JAH05879.1"/>
    <property type="molecule type" value="Transcribed_RNA"/>
</dbReference>
<evidence type="ECO:0000256" key="1">
    <source>
        <dbReference type="SAM" id="Phobius"/>
    </source>
</evidence>
<reference evidence="2" key="2">
    <citation type="journal article" date="2015" name="Fish Shellfish Immunol.">
        <title>Early steps in the European eel (Anguilla anguilla)-Vibrio vulnificus interaction in the gills: Role of the RtxA13 toxin.</title>
        <authorList>
            <person name="Callol A."/>
            <person name="Pajuelo D."/>
            <person name="Ebbesson L."/>
            <person name="Teles M."/>
            <person name="MacKenzie S."/>
            <person name="Amaro C."/>
        </authorList>
    </citation>
    <scope>NUCLEOTIDE SEQUENCE</scope>
</reference>
<protein>
    <submittedName>
        <fullName evidence="2">Uncharacterized protein</fullName>
    </submittedName>
</protein>
<name>A0A0E9PN10_ANGAN</name>
<evidence type="ECO:0000313" key="2">
    <source>
        <dbReference type="EMBL" id="JAH05879.1"/>
    </source>
</evidence>
<keyword evidence="1" id="KW-0812">Transmembrane</keyword>
<reference evidence="2" key="1">
    <citation type="submission" date="2014-11" db="EMBL/GenBank/DDBJ databases">
        <authorList>
            <person name="Amaro Gonzalez C."/>
        </authorList>
    </citation>
    <scope>NUCLEOTIDE SEQUENCE</scope>
</reference>
<accession>A0A0E9PN10</accession>
<keyword evidence="1" id="KW-0472">Membrane</keyword>
<organism evidence="2">
    <name type="scientific">Anguilla anguilla</name>
    <name type="common">European freshwater eel</name>
    <name type="synonym">Muraena anguilla</name>
    <dbReference type="NCBI Taxonomy" id="7936"/>
    <lineage>
        <taxon>Eukaryota</taxon>
        <taxon>Metazoa</taxon>
        <taxon>Chordata</taxon>
        <taxon>Craniata</taxon>
        <taxon>Vertebrata</taxon>
        <taxon>Euteleostomi</taxon>
        <taxon>Actinopterygii</taxon>
        <taxon>Neopterygii</taxon>
        <taxon>Teleostei</taxon>
        <taxon>Anguilliformes</taxon>
        <taxon>Anguillidae</taxon>
        <taxon>Anguilla</taxon>
    </lineage>
</organism>